<organism evidence="2 3">
    <name type="scientific">Rothia koreensis</name>
    <dbReference type="NCBI Taxonomy" id="592378"/>
    <lineage>
        <taxon>Bacteria</taxon>
        <taxon>Bacillati</taxon>
        <taxon>Actinomycetota</taxon>
        <taxon>Actinomycetes</taxon>
        <taxon>Micrococcales</taxon>
        <taxon>Micrococcaceae</taxon>
        <taxon>Rothia</taxon>
    </lineage>
</organism>
<dbReference type="InterPro" id="IPR004360">
    <property type="entry name" value="Glyas_Fos-R_dOase_dom"/>
</dbReference>
<sequence>MNTPALSGIHHVKIPVTDIERSRRWYESVLGLRVQRDFRDDGVVPGLAGTLSSPEGEAFLSIALRQNPQAARGIHGFDPLSLYVPDQEELEAWKDHLERLGHGVPDATPNGNVLLLHDPDGIEIRIFGTRP</sequence>
<dbReference type="RefSeq" id="WP_129316228.1">
    <property type="nucleotide sequence ID" value="NZ_NOIQ01000021.1"/>
</dbReference>
<proteinExistence type="predicted"/>
<gene>
    <name evidence="2" type="ORF">GMA10_10855</name>
</gene>
<dbReference type="Pfam" id="PF00903">
    <property type="entry name" value="Glyoxalase"/>
    <property type="match status" value="1"/>
</dbReference>
<reference evidence="2 3" key="1">
    <citation type="submission" date="2019-12" db="EMBL/GenBank/DDBJ databases">
        <authorList>
            <person name="Li J."/>
            <person name="Shi Y."/>
            <person name="Xu G."/>
            <person name="Xiao D."/>
            <person name="Ran X."/>
        </authorList>
    </citation>
    <scope>NUCLEOTIDE SEQUENCE [LARGE SCALE GENOMIC DNA]</scope>
    <source>
        <strain evidence="2 3">JCM 15915</strain>
    </source>
</reference>
<dbReference type="AlphaFoldDB" id="A0A7K1LL83"/>
<dbReference type="OrthoDB" id="317332at2"/>
<dbReference type="Gene3D" id="3.10.180.10">
    <property type="entry name" value="2,3-Dihydroxybiphenyl 1,2-Dioxygenase, domain 1"/>
    <property type="match status" value="1"/>
</dbReference>
<dbReference type="PANTHER" id="PTHR21366">
    <property type="entry name" value="GLYOXALASE FAMILY PROTEIN"/>
    <property type="match status" value="1"/>
</dbReference>
<keyword evidence="3" id="KW-1185">Reference proteome</keyword>
<accession>A0A7K1LL83</accession>
<feature type="domain" description="VOC" evidence="1">
    <location>
        <begin position="8"/>
        <end position="131"/>
    </location>
</feature>
<dbReference type="InterPro" id="IPR029068">
    <property type="entry name" value="Glyas_Bleomycin-R_OHBP_Dase"/>
</dbReference>
<evidence type="ECO:0000259" key="1">
    <source>
        <dbReference type="PROSITE" id="PS51819"/>
    </source>
</evidence>
<dbReference type="EMBL" id="WOGT01000007">
    <property type="protein sequence ID" value="MUN55702.1"/>
    <property type="molecule type" value="Genomic_DNA"/>
</dbReference>
<dbReference type="PROSITE" id="PS51819">
    <property type="entry name" value="VOC"/>
    <property type="match status" value="1"/>
</dbReference>
<dbReference type="SUPFAM" id="SSF54593">
    <property type="entry name" value="Glyoxalase/Bleomycin resistance protein/Dihydroxybiphenyl dioxygenase"/>
    <property type="match status" value="1"/>
</dbReference>
<evidence type="ECO:0000313" key="3">
    <source>
        <dbReference type="Proteomes" id="UP000462152"/>
    </source>
</evidence>
<protein>
    <submittedName>
        <fullName evidence="2">VOC family protein</fullName>
    </submittedName>
</protein>
<dbReference type="Proteomes" id="UP000462152">
    <property type="component" value="Unassembled WGS sequence"/>
</dbReference>
<evidence type="ECO:0000313" key="2">
    <source>
        <dbReference type="EMBL" id="MUN55702.1"/>
    </source>
</evidence>
<dbReference type="InterPro" id="IPR050383">
    <property type="entry name" value="GlyoxalaseI/FosfomycinResist"/>
</dbReference>
<comment type="caution">
    <text evidence="2">The sequence shown here is derived from an EMBL/GenBank/DDBJ whole genome shotgun (WGS) entry which is preliminary data.</text>
</comment>
<dbReference type="InterPro" id="IPR037523">
    <property type="entry name" value="VOC_core"/>
</dbReference>
<name>A0A7K1LL83_9MICC</name>
<dbReference type="CDD" id="cd06587">
    <property type="entry name" value="VOC"/>
    <property type="match status" value="1"/>
</dbReference>